<dbReference type="EMBL" id="JASJEX010000003">
    <property type="protein sequence ID" value="MDJ1129851.1"/>
    <property type="molecule type" value="Genomic_DNA"/>
</dbReference>
<dbReference type="RefSeq" id="WP_283712972.1">
    <property type="nucleotide sequence ID" value="NZ_JASJEW010000002.1"/>
</dbReference>
<sequence length="276" mass="28929">MTPEYEEQLSQAKEFRPMECPLCHEPVNIEDEFCHKCGTSLYGPSAKAIKRRQRSRDLRIIVAAAGCALAVDLGLGIGSGLSMSKSASAEEPAAVVETTADVTPDQQFASEVTEALPVAEAAPVTSEEAVVTAAEPAVLTFPGCLVGSSYTATYAADAYYYDGAVLALDLTFTEAELGGNVSADYRFRFNPVDSSHKAIDWTGTLTGIMAQGSEGAVCALSDEDGTLHVQLSCGVGADGTLETMVSNLDTGISPFGYSATGRPAISWEGVEHVLKA</sequence>
<dbReference type="Proteomes" id="UP001431693">
    <property type="component" value="Unassembled WGS sequence"/>
</dbReference>
<evidence type="ECO:0000313" key="3">
    <source>
        <dbReference type="Proteomes" id="UP001431693"/>
    </source>
</evidence>
<reference evidence="2" key="1">
    <citation type="submission" date="2023-05" db="EMBL/GenBank/DDBJ databases">
        <title>[olsenella] sp. nov., isolated from a pig farm feces dump.</title>
        <authorList>
            <person name="Chang Y.-H."/>
        </authorList>
    </citation>
    <scope>NUCLEOTIDE SEQUENCE</scope>
    <source>
        <strain evidence="2">YH-ols2217</strain>
    </source>
</reference>
<protein>
    <recommendedName>
        <fullName evidence="4">Zinc ribbon domain-containing protein</fullName>
    </recommendedName>
</protein>
<accession>A0ABT6ZMI7</accession>
<evidence type="ECO:0008006" key="4">
    <source>
        <dbReference type="Google" id="ProtNLM"/>
    </source>
</evidence>
<keyword evidence="1" id="KW-0472">Membrane</keyword>
<evidence type="ECO:0000313" key="2">
    <source>
        <dbReference type="EMBL" id="MDJ1129851.1"/>
    </source>
</evidence>
<feature type="transmembrane region" description="Helical" evidence="1">
    <location>
        <begin position="60"/>
        <end position="81"/>
    </location>
</feature>
<gene>
    <name evidence="2" type="ORF">QJ043_07150</name>
</gene>
<proteinExistence type="predicted"/>
<organism evidence="2 3">
    <name type="scientific">Kribbibacterium absianum</name>
    <dbReference type="NCBI Taxonomy" id="3044210"/>
    <lineage>
        <taxon>Bacteria</taxon>
        <taxon>Bacillati</taxon>
        <taxon>Actinomycetota</taxon>
        <taxon>Coriobacteriia</taxon>
        <taxon>Coriobacteriales</taxon>
        <taxon>Kribbibacteriaceae</taxon>
        <taxon>Kribbibacterium</taxon>
    </lineage>
</organism>
<comment type="caution">
    <text evidence="2">The sequence shown here is derived from an EMBL/GenBank/DDBJ whole genome shotgun (WGS) entry which is preliminary data.</text>
</comment>
<keyword evidence="1" id="KW-1133">Transmembrane helix</keyword>
<keyword evidence="3" id="KW-1185">Reference proteome</keyword>
<evidence type="ECO:0000256" key="1">
    <source>
        <dbReference type="SAM" id="Phobius"/>
    </source>
</evidence>
<name>A0ABT6ZMI7_9ACTN</name>
<keyword evidence="1" id="KW-0812">Transmembrane</keyword>